<protein>
    <submittedName>
        <fullName evidence="1">2030_t:CDS:1</fullName>
    </submittedName>
</protein>
<accession>A0ACA9KSW4</accession>
<evidence type="ECO:0000313" key="1">
    <source>
        <dbReference type="EMBL" id="CAG8491004.1"/>
    </source>
</evidence>
<keyword evidence="2" id="KW-1185">Reference proteome</keyword>
<gene>
    <name evidence="1" type="ORF">RPERSI_LOCUS1387</name>
</gene>
<proteinExistence type="predicted"/>
<comment type="caution">
    <text evidence="1">The sequence shown here is derived from an EMBL/GenBank/DDBJ whole genome shotgun (WGS) entry which is preliminary data.</text>
</comment>
<dbReference type="EMBL" id="CAJVQC010001267">
    <property type="protein sequence ID" value="CAG8491004.1"/>
    <property type="molecule type" value="Genomic_DNA"/>
</dbReference>
<name>A0ACA9KSW4_9GLOM</name>
<dbReference type="Proteomes" id="UP000789920">
    <property type="component" value="Unassembled WGS sequence"/>
</dbReference>
<sequence length="189" mass="22661">MGQVWTPLTLDELKIWLEIVIYIDIIKLPRVTDYWTINPKFPKYYIIQEMFVIRFQQIKQYLHISNPNSENSYWYSKVKPLASHIKNISKQLYVPRSQISVNKMMIYFSDQSSHTFRIKNKPIPEEYKVMSLCKKGERQKLKNKQSSKVKLYENSAPIINKNFKLSSTWFSGINHYPEWQENHAACAWY</sequence>
<evidence type="ECO:0000313" key="2">
    <source>
        <dbReference type="Proteomes" id="UP000789920"/>
    </source>
</evidence>
<reference evidence="1" key="1">
    <citation type="submission" date="2021-06" db="EMBL/GenBank/DDBJ databases">
        <authorList>
            <person name="Kallberg Y."/>
            <person name="Tangrot J."/>
            <person name="Rosling A."/>
        </authorList>
    </citation>
    <scope>NUCLEOTIDE SEQUENCE</scope>
    <source>
        <strain evidence="1">MA461A</strain>
    </source>
</reference>
<organism evidence="1 2">
    <name type="scientific">Racocetra persica</name>
    <dbReference type="NCBI Taxonomy" id="160502"/>
    <lineage>
        <taxon>Eukaryota</taxon>
        <taxon>Fungi</taxon>
        <taxon>Fungi incertae sedis</taxon>
        <taxon>Mucoromycota</taxon>
        <taxon>Glomeromycotina</taxon>
        <taxon>Glomeromycetes</taxon>
        <taxon>Diversisporales</taxon>
        <taxon>Gigasporaceae</taxon>
        <taxon>Racocetra</taxon>
    </lineage>
</organism>